<evidence type="ECO:0000256" key="4">
    <source>
        <dbReference type="ARBA" id="ARBA00022777"/>
    </source>
</evidence>
<dbReference type="AlphaFoldDB" id="A0A0R3UPW9"/>
<dbReference type="InterPro" id="IPR017441">
    <property type="entry name" value="Protein_kinase_ATP_BS"/>
</dbReference>
<feature type="active site" description="Proton acceptor" evidence="8">
    <location>
        <position position="164"/>
    </location>
</feature>
<feature type="binding site" evidence="9 11">
    <location>
        <position position="70"/>
    </location>
    <ligand>
        <name>ATP</name>
        <dbReference type="ChEBI" id="CHEBI:30616"/>
    </ligand>
</feature>
<feature type="binding site" evidence="9">
    <location>
        <begin position="168"/>
        <end position="169"/>
    </location>
    <ligand>
        <name>ATP</name>
        <dbReference type="ChEBI" id="CHEBI:30616"/>
    </ligand>
</feature>
<keyword evidence="3 9" id="KW-0547">Nucleotide-binding</keyword>
<dbReference type="Pfam" id="PF00069">
    <property type="entry name" value="Pkinase"/>
    <property type="match status" value="1"/>
</dbReference>
<keyword evidence="2 13" id="KW-0808">Transferase</keyword>
<dbReference type="Gene3D" id="3.30.200.20">
    <property type="entry name" value="Phosphorylase Kinase, domain 1"/>
    <property type="match status" value="1"/>
</dbReference>
<dbReference type="CDD" id="cd14007">
    <property type="entry name" value="STKc_Aurora"/>
    <property type="match status" value="1"/>
</dbReference>
<evidence type="ECO:0000256" key="12">
    <source>
        <dbReference type="RuleBase" id="RU000304"/>
    </source>
</evidence>
<dbReference type="STRING" id="53468.A0A0R3UPW9"/>
<feature type="domain" description="Protein kinase" evidence="14">
    <location>
        <begin position="41"/>
        <end position="291"/>
    </location>
</feature>
<dbReference type="GO" id="GO:0004674">
    <property type="term" value="F:protein serine/threonine kinase activity"/>
    <property type="evidence" value="ECO:0007669"/>
    <property type="project" value="UniProtKB-KW"/>
</dbReference>
<evidence type="ECO:0000313" key="16">
    <source>
        <dbReference type="Proteomes" id="UP000267029"/>
    </source>
</evidence>
<dbReference type="OrthoDB" id="377346at2759"/>
<dbReference type="InterPro" id="IPR008271">
    <property type="entry name" value="Ser/Thr_kinase_AS"/>
</dbReference>
<dbReference type="FunFam" id="1.10.510.10:FF:000235">
    <property type="entry name" value="Serine/threonine-protein kinase ark1"/>
    <property type="match status" value="1"/>
</dbReference>
<name>A0A0R3UPW9_MESCO</name>
<dbReference type="WBParaSite" id="MCU_010330-RB">
    <property type="protein sequence ID" value="MCU_010330-RB"/>
    <property type="gene ID" value="MCU_010330"/>
</dbReference>
<proteinExistence type="inferred from homology"/>
<dbReference type="Proteomes" id="UP000267029">
    <property type="component" value="Unassembled WGS sequence"/>
</dbReference>
<comment type="catalytic activity">
    <reaction evidence="7 13">
        <text>L-seryl-[protein] + ATP = O-phospho-L-seryl-[protein] + ADP + H(+)</text>
        <dbReference type="Rhea" id="RHEA:17989"/>
        <dbReference type="Rhea" id="RHEA-COMP:9863"/>
        <dbReference type="Rhea" id="RHEA-COMP:11604"/>
        <dbReference type="ChEBI" id="CHEBI:15378"/>
        <dbReference type="ChEBI" id="CHEBI:29999"/>
        <dbReference type="ChEBI" id="CHEBI:30616"/>
        <dbReference type="ChEBI" id="CHEBI:83421"/>
        <dbReference type="ChEBI" id="CHEBI:456216"/>
        <dbReference type="EC" id="2.7.11.1"/>
    </reaction>
</comment>
<dbReference type="PROSITE" id="PS00108">
    <property type="entry name" value="PROTEIN_KINASE_ST"/>
    <property type="match status" value="1"/>
</dbReference>
<feature type="binding site" evidence="9">
    <location>
        <position position="182"/>
    </location>
    <ligand>
        <name>ATP</name>
        <dbReference type="ChEBI" id="CHEBI:30616"/>
    </ligand>
</feature>
<evidence type="ECO:0000256" key="11">
    <source>
        <dbReference type="PROSITE-ProRule" id="PRU10141"/>
    </source>
</evidence>
<comment type="similarity">
    <text evidence="13">Belongs to the protein kinase superfamily. Ser/Thr protein kinase family. Aurora subfamily.</text>
</comment>
<protein>
    <recommendedName>
        <fullName evidence="13">Aurora kinase</fullName>
        <ecNumber evidence="13">2.7.11.1</ecNumber>
    </recommendedName>
</protein>
<evidence type="ECO:0000256" key="3">
    <source>
        <dbReference type="ARBA" id="ARBA00022741"/>
    </source>
</evidence>
<evidence type="ECO:0000256" key="2">
    <source>
        <dbReference type="ARBA" id="ARBA00022679"/>
    </source>
</evidence>
<evidence type="ECO:0000313" key="17">
    <source>
        <dbReference type="WBParaSite" id="MCU_010330-RB"/>
    </source>
</evidence>
<evidence type="ECO:0000256" key="10">
    <source>
        <dbReference type="PIRSR" id="PIRSR630616-3"/>
    </source>
</evidence>
<evidence type="ECO:0000256" key="6">
    <source>
        <dbReference type="ARBA" id="ARBA00047899"/>
    </source>
</evidence>
<dbReference type="EC" id="2.7.11.1" evidence="13"/>
<dbReference type="FunFam" id="3.30.200.20:FF:000042">
    <property type="entry name" value="Aurora kinase A"/>
    <property type="match status" value="1"/>
</dbReference>
<evidence type="ECO:0000259" key="14">
    <source>
        <dbReference type="PROSITE" id="PS50011"/>
    </source>
</evidence>
<reference evidence="17" key="2">
    <citation type="submission" date="2019-11" db="UniProtKB">
        <authorList>
            <consortium name="WormBaseParasite"/>
        </authorList>
    </citation>
    <scope>IDENTIFICATION</scope>
</reference>
<keyword evidence="4 13" id="KW-0418">Kinase</keyword>
<keyword evidence="16" id="KW-1185">Reference proteome</keyword>
<dbReference type="PROSITE" id="PS50011">
    <property type="entry name" value="PROTEIN_KINASE_DOM"/>
    <property type="match status" value="1"/>
</dbReference>
<feature type="binding site" evidence="9">
    <location>
        <begin position="119"/>
        <end position="121"/>
    </location>
    <ligand>
        <name>ATP</name>
        <dbReference type="ChEBI" id="CHEBI:30616"/>
    </ligand>
</feature>
<feature type="cross-link" description="Glycyl lysine isopeptide (Lys-Gly) (interchain with G-Cter in SUMO2)" evidence="10">
    <location>
        <position position="166"/>
    </location>
</feature>
<reference evidence="15 16" key="1">
    <citation type="submission" date="2018-10" db="EMBL/GenBank/DDBJ databases">
        <authorList>
            <consortium name="Pathogen Informatics"/>
        </authorList>
    </citation>
    <scope>NUCLEOTIDE SEQUENCE [LARGE SCALE GENOMIC DNA]</scope>
</reference>
<dbReference type="GO" id="GO:0005524">
    <property type="term" value="F:ATP binding"/>
    <property type="evidence" value="ECO:0007669"/>
    <property type="project" value="UniProtKB-UniRule"/>
</dbReference>
<keyword evidence="1 12" id="KW-0723">Serine/threonine-protein kinase</keyword>
<feature type="binding site" evidence="9">
    <location>
        <position position="51"/>
    </location>
    <ligand>
        <name>ATP</name>
        <dbReference type="ChEBI" id="CHEBI:30616"/>
    </ligand>
</feature>
<dbReference type="SUPFAM" id="SSF56112">
    <property type="entry name" value="Protein kinase-like (PK-like)"/>
    <property type="match status" value="1"/>
</dbReference>
<keyword evidence="5 9" id="KW-0067">ATP-binding</keyword>
<evidence type="ECO:0000256" key="9">
    <source>
        <dbReference type="PIRSR" id="PIRSR630616-2"/>
    </source>
</evidence>
<accession>A0A0R3UPW9</accession>
<dbReference type="PANTHER" id="PTHR24350">
    <property type="entry name" value="SERINE/THREONINE-PROTEIN KINASE IAL-RELATED"/>
    <property type="match status" value="1"/>
</dbReference>
<dbReference type="InterPro" id="IPR000719">
    <property type="entry name" value="Prot_kinase_dom"/>
</dbReference>
<evidence type="ECO:0000313" key="15">
    <source>
        <dbReference type="EMBL" id="VDD83904.1"/>
    </source>
</evidence>
<dbReference type="PROSITE" id="PS00107">
    <property type="entry name" value="PROTEIN_KINASE_ATP"/>
    <property type="match status" value="1"/>
</dbReference>
<dbReference type="Gene3D" id="1.10.510.10">
    <property type="entry name" value="Transferase(Phosphotransferase) domain 1"/>
    <property type="match status" value="1"/>
</dbReference>
<evidence type="ECO:0000256" key="1">
    <source>
        <dbReference type="ARBA" id="ARBA00022527"/>
    </source>
</evidence>
<organism evidence="17">
    <name type="scientific">Mesocestoides corti</name>
    <name type="common">Flatworm</name>
    <dbReference type="NCBI Taxonomy" id="53468"/>
    <lineage>
        <taxon>Eukaryota</taxon>
        <taxon>Metazoa</taxon>
        <taxon>Spiralia</taxon>
        <taxon>Lophotrochozoa</taxon>
        <taxon>Platyhelminthes</taxon>
        <taxon>Cestoda</taxon>
        <taxon>Eucestoda</taxon>
        <taxon>Cyclophyllidea</taxon>
        <taxon>Mesocestoididae</taxon>
        <taxon>Mesocestoides</taxon>
    </lineage>
</organism>
<sequence length="302" mass="35036">MSVVDPAGDGVGLQARGQTVTDFKSAHVREADLPISKLSDFYIGRPLGTGKFGNVFLARTRKENFVCALKILFKKQLVRCNVEHQLRREVEIMCHLRHPHILQLYTYFHDSTKIYLVLEYAYYGQMYSHLQREKRFSERKAATYVYQLCDALKYCHARHVIHRDIKPENLLLGLYNELKLADFGWSVHAPSLRRKTMCGTIDYLPPEMILGHHHNERVDHWAVGILCYEMLSGHPPFESDDTKETYARIRIVKYRFPSVIGALAQDLISKILVLNPAHRLDLDSIVRHPWVQTFASKDTFLK</sequence>
<dbReference type="InterPro" id="IPR030616">
    <property type="entry name" value="Aur-like"/>
</dbReference>
<dbReference type="SMART" id="SM00220">
    <property type="entry name" value="S_TKc"/>
    <property type="match status" value="1"/>
</dbReference>
<evidence type="ECO:0000256" key="7">
    <source>
        <dbReference type="ARBA" id="ARBA00048679"/>
    </source>
</evidence>
<comment type="catalytic activity">
    <reaction evidence="6 13">
        <text>L-threonyl-[protein] + ATP = O-phospho-L-threonyl-[protein] + ADP + H(+)</text>
        <dbReference type="Rhea" id="RHEA:46608"/>
        <dbReference type="Rhea" id="RHEA-COMP:11060"/>
        <dbReference type="Rhea" id="RHEA-COMP:11605"/>
        <dbReference type="ChEBI" id="CHEBI:15378"/>
        <dbReference type="ChEBI" id="CHEBI:30013"/>
        <dbReference type="ChEBI" id="CHEBI:30616"/>
        <dbReference type="ChEBI" id="CHEBI:61977"/>
        <dbReference type="ChEBI" id="CHEBI:456216"/>
        <dbReference type="EC" id="2.7.11.1"/>
    </reaction>
</comment>
<dbReference type="EMBL" id="UXSR01005884">
    <property type="protein sequence ID" value="VDD83904.1"/>
    <property type="molecule type" value="Genomic_DNA"/>
</dbReference>
<evidence type="ECO:0000256" key="5">
    <source>
        <dbReference type="ARBA" id="ARBA00022840"/>
    </source>
</evidence>
<dbReference type="InterPro" id="IPR011009">
    <property type="entry name" value="Kinase-like_dom_sf"/>
</dbReference>
<gene>
    <name evidence="15" type="ORF">MCOS_LOCUS9907</name>
</gene>
<evidence type="ECO:0000256" key="8">
    <source>
        <dbReference type="PIRSR" id="PIRSR630616-1"/>
    </source>
</evidence>
<evidence type="ECO:0000256" key="13">
    <source>
        <dbReference type="RuleBase" id="RU367134"/>
    </source>
</evidence>